<dbReference type="RefSeq" id="WP_013906317.1">
    <property type="nucleotide sequence ID" value="NC_015680.1"/>
</dbReference>
<name>F8AJH7_PYRYC</name>
<sequence length="54" mass="6063">MFVRTISAGGSIEEICGKAHRLSLLTRYFNFPEGFVVTTKAYELWKETGSLIGH</sequence>
<dbReference type="EMBL" id="CP002779">
    <property type="protein sequence ID" value="AEH25261.1"/>
    <property type="molecule type" value="Genomic_DNA"/>
</dbReference>
<reference evidence="1 2" key="1">
    <citation type="journal article" date="2011" name="J. Bacteriol.">
        <title>Complete genome sequence of the obligate piezophilic hyperthermophilic archaeon Pyrococcus yayanosii CH1.</title>
        <authorList>
            <person name="Jun X."/>
            <person name="Lupeng L."/>
            <person name="Minjuan X."/>
            <person name="Oger P."/>
            <person name="Fengping W."/>
            <person name="Jebbar M."/>
            <person name="Xiang X."/>
        </authorList>
    </citation>
    <scope>NUCLEOTIDE SEQUENCE [LARGE SCALE GENOMIC DNA]</scope>
    <source>
        <strain evidence="2">CH1 / JCM 16557</strain>
    </source>
</reference>
<protein>
    <submittedName>
        <fullName evidence="1">Incomplete phosphoenolpyruvate synthetase-related protein</fullName>
    </submittedName>
</protein>
<dbReference type="GeneID" id="43500673"/>
<dbReference type="KEGG" id="pya:PYCH_15950"/>
<keyword evidence="2" id="KW-1185">Reference proteome</keyword>
<evidence type="ECO:0000313" key="2">
    <source>
        <dbReference type="Proteomes" id="UP000008386"/>
    </source>
</evidence>
<accession>F8AJH7</accession>
<dbReference type="HOGENOM" id="CLU_3039218_0_0_2"/>
<gene>
    <name evidence="1" type="ordered locus">PYCH_15950</name>
</gene>
<evidence type="ECO:0000313" key="1">
    <source>
        <dbReference type="EMBL" id="AEH25261.1"/>
    </source>
</evidence>
<keyword evidence="1" id="KW-0670">Pyruvate</keyword>
<dbReference type="OrthoDB" id="97369at2157"/>
<dbReference type="AlphaFoldDB" id="F8AJH7"/>
<dbReference type="Proteomes" id="UP000008386">
    <property type="component" value="Chromosome"/>
</dbReference>
<proteinExistence type="predicted"/>
<dbReference type="STRING" id="529709.PYCH_15950"/>
<organism evidence="1 2">
    <name type="scientific">Pyrococcus yayanosii (strain CH1 / JCM 16557)</name>
    <dbReference type="NCBI Taxonomy" id="529709"/>
    <lineage>
        <taxon>Archaea</taxon>
        <taxon>Methanobacteriati</taxon>
        <taxon>Methanobacteriota</taxon>
        <taxon>Thermococci</taxon>
        <taxon>Thermococcales</taxon>
        <taxon>Thermococcaceae</taxon>
        <taxon>Pyrococcus</taxon>
    </lineage>
</organism>